<dbReference type="Pfam" id="PF04954">
    <property type="entry name" value="SIP"/>
    <property type="match status" value="1"/>
</dbReference>
<dbReference type="Gene3D" id="2.40.30.10">
    <property type="entry name" value="Translation factors"/>
    <property type="match status" value="1"/>
</dbReference>
<protein>
    <submittedName>
        <fullName evidence="3">Vibriobactin utilization protein ViuB</fullName>
    </submittedName>
</protein>
<dbReference type="CDD" id="cd06193">
    <property type="entry name" value="siderophore_interacting"/>
    <property type="match status" value="1"/>
</dbReference>
<dbReference type="InterPro" id="IPR039374">
    <property type="entry name" value="SIP_fam"/>
</dbReference>
<dbReference type="PANTHER" id="PTHR30157:SF0">
    <property type="entry name" value="NADPH-DEPENDENT FERRIC-CHELATE REDUCTASE"/>
    <property type="match status" value="1"/>
</dbReference>
<reference evidence="3 4" key="1">
    <citation type="submission" date="2017-03" db="EMBL/GenBank/DDBJ databases">
        <authorList>
            <person name="Afonso C.L."/>
            <person name="Miller P.J."/>
            <person name="Scott M.A."/>
            <person name="Spackman E."/>
            <person name="Goraichik I."/>
            <person name="Dimitrov K.M."/>
            <person name="Suarez D.L."/>
            <person name="Swayne D.E."/>
        </authorList>
    </citation>
    <scope>NUCLEOTIDE SEQUENCE [LARGE SCALE GENOMIC DNA]</scope>
    <source>
        <strain evidence="3 4">CECT 7751</strain>
    </source>
</reference>
<evidence type="ECO:0000259" key="2">
    <source>
        <dbReference type="PROSITE" id="PS51384"/>
    </source>
</evidence>
<name>A0A1X6YM50_9RHOB</name>
<accession>A0A1X6YM50</accession>
<evidence type="ECO:0000313" key="4">
    <source>
        <dbReference type="Proteomes" id="UP000193963"/>
    </source>
</evidence>
<evidence type="ECO:0000313" key="3">
    <source>
        <dbReference type="EMBL" id="SLN25372.1"/>
    </source>
</evidence>
<dbReference type="PANTHER" id="PTHR30157">
    <property type="entry name" value="FERRIC REDUCTASE, NADPH-DEPENDENT"/>
    <property type="match status" value="1"/>
</dbReference>
<gene>
    <name evidence="3" type="primary">viuB_2</name>
    <name evidence="3" type="ORF">PSM7751_00906</name>
</gene>
<dbReference type="AlphaFoldDB" id="A0A1X6YM50"/>
<dbReference type="InterPro" id="IPR013113">
    <property type="entry name" value="SIP_FAD-bd"/>
</dbReference>
<dbReference type="InterPro" id="IPR017927">
    <property type="entry name" value="FAD-bd_FR_type"/>
</dbReference>
<feature type="domain" description="FAD-binding FR-type" evidence="2">
    <location>
        <begin position="97"/>
        <end position="220"/>
    </location>
</feature>
<proteinExistence type="inferred from homology"/>
<dbReference type="InterPro" id="IPR039261">
    <property type="entry name" value="FNR_nucleotide-bd"/>
</dbReference>
<keyword evidence="4" id="KW-1185">Reference proteome</keyword>
<dbReference type="OrthoDB" id="9814826at2"/>
<sequence length="331" mass="36194">MIHVETDLKVPAQALRKVIRAQAQEWDMAFTETEDWLRVQMIGGVLSVSGQGRAARMRVESDTASDLQALRDYLTGELVERGLRPQWEGERPQTRPANQSLARVARVARISPSFRRVTLAGHELARFDEAQGFHFRLLFGPEGAGWPGVDDIGVTVWPGGAAAWHRPVYTVRKLWTEGGVPHLDFDIVLHEGGTVTEWSAQLAPGSEVILAGPGGDQGRRAEGWQLFMGDATAVPVIARLLALLPEETRGRAVLFVPDADDRQPLDHPAGVEVQWVVGDTPDFATTLAGAEMPAEDRFVFAAGPRAAIGRLREGLAEVGLGKREVYAAAYW</sequence>
<dbReference type="SUPFAM" id="SSF63380">
    <property type="entry name" value="Riboflavin synthase domain-like"/>
    <property type="match status" value="1"/>
</dbReference>
<dbReference type="PROSITE" id="PS51384">
    <property type="entry name" value="FAD_FR"/>
    <property type="match status" value="1"/>
</dbReference>
<dbReference type="EMBL" id="FWFN01000002">
    <property type="protein sequence ID" value="SLN25372.1"/>
    <property type="molecule type" value="Genomic_DNA"/>
</dbReference>
<dbReference type="Pfam" id="PF08021">
    <property type="entry name" value="FAD_binding_9"/>
    <property type="match status" value="1"/>
</dbReference>
<dbReference type="Proteomes" id="UP000193963">
    <property type="component" value="Unassembled WGS sequence"/>
</dbReference>
<dbReference type="GO" id="GO:0016491">
    <property type="term" value="F:oxidoreductase activity"/>
    <property type="evidence" value="ECO:0007669"/>
    <property type="project" value="InterPro"/>
</dbReference>
<dbReference type="Gene3D" id="3.40.50.80">
    <property type="entry name" value="Nucleotide-binding domain of ferredoxin-NADP reductase (FNR) module"/>
    <property type="match status" value="1"/>
</dbReference>
<dbReference type="RefSeq" id="WP_085886818.1">
    <property type="nucleotide sequence ID" value="NZ_FWFN01000002.1"/>
</dbReference>
<dbReference type="InterPro" id="IPR007037">
    <property type="entry name" value="SIP_rossman_dom"/>
</dbReference>
<evidence type="ECO:0000256" key="1">
    <source>
        <dbReference type="ARBA" id="ARBA00035644"/>
    </source>
</evidence>
<comment type="similarity">
    <text evidence="1">Belongs to the SIP oxidoreductase family.</text>
</comment>
<dbReference type="InterPro" id="IPR017938">
    <property type="entry name" value="Riboflavin_synthase-like_b-brl"/>
</dbReference>
<organism evidence="3 4">
    <name type="scientific">Pseudooceanicola marinus</name>
    <dbReference type="NCBI Taxonomy" id="396013"/>
    <lineage>
        <taxon>Bacteria</taxon>
        <taxon>Pseudomonadati</taxon>
        <taxon>Pseudomonadota</taxon>
        <taxon>Alphaproteobacteria</taxon>
        <taxon>Rhodobacterales</taxon>
        <taxon>Paracoccaceae</taxon>
        <taxon>Pseudooceanicola</taxon>
    </lineage>
</organism>